<dbReference type="InterPro" id="IPR041577">
    <property type="entry name" value="RT_RNaseH_2"/>
</dbReference>
<name>A0AAD5P298_ACENE</name>
<dbReference type="Pfam" id="PF17919">
    <property type="entry name" value="RT_RNaseH_2"/>
    <property type="match status" value="1"/>
</dbReference>
<dbReference type="InterPro" id="IPR043502">
    <property type="entry name" value="DNA/RNA_pol_sf"/>
</dbReference>
<reference evidence="2" key="2">
    <citation type="submission" date="2023-02" db="EMBL/GenBank/DDBJ databases">
        <authorList>
            <person name="Swenson N.G."/>
            <person name="Wegrzyn J.L."/>
            <person name="Mcevoy S.L."/>
        </authorList>
    </citation>
    <scope>NUCLEOTIDE SEQUENCE</scope>
    <source>
        <strain evidence="2">91603</strain>
        <tissue evidence="2">Leaf</tissue>
    </source>
</reference>
<feature type="domain" description="Reverse transcriptase/retrotransposon-derived protein RNase H-like" evidence="1">
    <location>
        <begin position="92"/>
        <end position="164"/>
    </location>
</feature>
<proteinExistence type="predicted"/>
<keyword evidence="3" id="KW-1185">Reference proteome</keyword>
<dbReference type="Proteomes" id="UP001064489">
    <property type="component" value="Chromosome 1"/>
</dbReference>
<evidence type="ECO:0000259" key="1">
    <source>
        <dbReference type="Pfam" id="PF17919"/>
    </source>
</evidence>
<organism evidence="2 3">
    <name type="scientific">Acer negundo</name>
    <name type="common">Box elder</name>
    <dbReference type="NCBI Taxonomy" id="4023"/>
    <lineage>
        <taxon>Eukaryota</taxon>
        <taxon>Viridiplantae</taxon>
        <taxon>Streptophyta</taxon>
        <taxon>Embryophyta</taxon>
        <taxon>Tracheophyta</taxon>
        <taxon>Spermatophyta</taxon>
        <taxon>Magnoliopsida</taxon>
        <taxon>eudicotyledons</taxon>
        <taxon>Gunneridae</taxon>
        <taxon>Pentapetalae</taxon>
        <taxon>rosids</taxon>
        <taxon>malvids</taxon>
        <taxon>Sapindales</taxon>
        <taxon>Sapindaceae</taxon>
        <taxon>Hippocastanoideae</taxon>
        <taxon>Acereae</taxon>
        <taxon>Acer</taxon>
    </lineage>
</organism>
<dbReference type="InterPro" id="IPR051320">
    <property type="entry name" value="Viral_Replic_Matur_Polypro"/>
</dbReference>
<accession>A0AAD5P298</accession>
<reference evidence="2" key="1">
    <citation type="journal article" date="2022" name="Plant J.">
        <title>Strategies of tolerance reflected in two North American maple genomes.</title>
        <authorList>
            <person name="McEvoy S.L."/>
            <person name="Sezen U.U."/>
            <person name="Trouern-Trend A."/>
            <person name="McMahon S.M."/>
            <person name="Schaberg P.G."/>
            <person name="Yang J."/>
            <person name="Wegrzyn J.L."/>
            <person name="Swenson N.G."/>
        </authorList>
    </citation>
    <scope>NUCLEOTIDE SEQUENCE</scope>
    <source>
        <strain evidence="2">91603</strain>
    </source>
</reference>
<dbReference type="InterPro" id="IPR043128">
    <property type="entry name" value="Rev_trsase/Diguanyl_cyclase"/>
</dbReference>
<sequence>MLSEKKSVIGQTQIDFLGMHISDGQYRPGPYLAVQLLDFPDSHLTTKQVQQFLGIVNFIRDFLPQVSRYTSVLSSLLKKTPPSWNSSHTDAAMTQSPSALTIPSNGHLILHTDASDTYWGAVLLEDREGKRYYCGNASGQFEDAQQHYHTVYKEILMVKCEIQKPTLVHLITSYRTIPLIYMASSTASSSSPTPAVKDFPPELLENLAPTQQPFLTQIQNFAKSHLFVYISRIKSQ</sequence>
<evidence type="ECO:0000313" key="2">
    <source>
        <dbReference type="EMBL" id="KAI9195672.1"/>
    </source>
</evidence>
<dbReference type="PANTHER" id="PTHR33064:SF37">
    <property type="entry name" value="RIBONUCLEASE H"/>
    <property type="match status" value="1"/>
</dbReference>
<dbReference type="Gene3D" id="3.30.70.270">
    <property type="match status" value="1"/>
</dbReference>
<protein>
    <recommendedName>
        <fullName evidence="1">Reverse transcriptase/retrotransposon-derived protein RNase H-like domain-containing protein</fullName>
    </recommendedName>
</protein>
<dbReference type="PANTHER" id="PTHR33064">
    <property type="entry name" value="POL PROTEIN"/>
    <property type="match status" value="1"/>
</dbReference>
<dbReference type="AlphaFoldDB" id="A0AAD5P298"/>
<evidence type="ECO:0000313" key="3">
    <source>
        <dbReference type="Proteomes" id="UP001064489"/>
    </source>
</evidence>
<dbReference type="EMBL" id="JAJSOW010000003">
    <property type="protein sequence ID" value="KAI9195672.1"/>
    <property type="molecule type" value="Genomic_DNA"/>
</dbReference>
<comment type="caution">
    <text evidence="2">The sequence shown here is derived from an EMBL/GenBank/DDBJ whole genome shotgun (WGS) entry which is preliminary data.</text>
</comment>
<gene>
    <name evidence="2" type="ORF">LWI28_017115</name>
</gene>
<dbReference type="SUPFAM" id="SSF56672">
    <property type="entry name" value="DNA/RNA polymerases"/>
    <property type="match status" value="1"/>
</dbReference>